<dbReference type="Gene3D" id="1.20.1250.20">
    <property type="entry name" value="MFS general substrate transporter like domains"/>
    <property type="match status" value="2"/>
</dbReference>
<dbReference type="AlphaFoldDB" id="A0A6P7FN85"/>
<keyword evidence="8 12" id="KW-0472">Membrane</keyword>
<dbReference type="EnsemblMetazoa" id="XM_028281800.2">
    <property type="protein sequence ID" value="XP_028137601.1"/>
    <property type="gene ID" value="LOC114332091"/>
</dbReference>
<evidence type="ECO:0000256" key="11">
    <source>
        <dbReference type="ARBA" id="ARBA00068450"/>
    </source>
</evidence>
<comment type="similarity">
    <text evidence="2">Belongs to the major facilitator superfamily. Sodium/anion cotransporter family.</text>
</comment>
<dbReference type="PROSITE" id="PS50850">
    <property type="entry name" value="MFS"/>
    <property type="match status" value="1"/>
</dbReference>
<dbReference type="PANTHER" id="PTHR11662">
    <property type="entry name" value="SOLUTE CARRIER FAMILY 17"/>
    <property type="match status" value="1"/>
</dbReference>
<evidence type="ECO:0000256" key="5">
    <source>
        <dbReference type="ARBA" id="ARBA00022847"/>
    </source>
</evidence>
<dbReference type="InterPro" id="IPR020846">
    <property type="entry name" value="MFS_dom"/>
</dbReference>
<dbReference type="FunFam" id="1.20.1250.20:FF:000144">
    <property type="entry name" value="Picot, isoform B"/>
    <property type="match status" value="1"/>
</dbReference>
<feature type="transmembrane region" description="Helical" evidence="12">
    <location>
        <begin position="161"/>
        <end position="183"/>
    </location>
</feature>
<accession>A0A6P7FN85</accession>
<feature type="transmembrane region" description="Helical" evidence="12">
    <location>
        <begin position="95"/>
        <end position="114"/>
    </location>
</feature>
<keyword evidence="15" id="KW-1185">Reference proteome</keyword>
<dbReference type="GO" id="GO:0016020">
    <property type="term" value="C:membrane"/>
    <property type="evidence" value="ECO:0007669"/>
    <property type="project" value="UniProtKB-SubCell"/>
</dbReference>
<sequence>MTNTPTLDKPGLPRFGERHRQIFLLFSLAAVAIAMRVQLSVAIVAMNDPEASPNPSVPVYDWKNKSVILSSFFWGYIGLQLFAADWGRRYGSKRFLLGAMTINCTALALVPLLAEHFGSIGVMCSRVVQGLCQGFVYPSISNLLGRWTHISERSRLGSLTLSGAPFGTIMSLPVNGFIAASWLGWPYCFYIYSIAGYLWVIMFYFLGASTPAESKRISAAEREYIEKSTNIKGQNKLTVPWKEIVKCRPFWALFLAQVGQIWGYNTLLTEMPNYMNKVMGFQMSSNGLLSALPYLTCFLMSFVFGFSADYTINKKYISRTTARKIFNGISGIGAGTSLLVLSFLPVSAVTLSVVMLVSAVGIQSAATAGYTLNHIDLSPNFSGTLQAICNSCGSGLSILAPLSVQFIVGDDETNKLKWRIVFIVAAMMYIVPSILFALFASGVRQKWDGSNDEEERKISEVRIKKVSVWSIMSV</sequence>
<feature type="transmembrane region" description="Helical" evidence="12">
    <location>
        <begin position="189"/>
        <end position="207"/>
    </location>
</feature>
<evidence type="ECO:0000256" key="7">
    <source>
        <dbReference type="ARBA" id="ARBA00023053"/>
    </source>
</evidence>
<evidence type="ECO:0000256" key="12">
    <source>
        <dbReference type="SAM" id="Phobius"/>
    </source>
</evidence>
<comment type="subcellular location">
    <subcellularLocation>
        <location evidence="1">Membrane</location>
        <topology evidence="1">Multi-pass membrane protein</topology>
    </subcellularLocation>
</comment>
<evidence type="ECO:0000256" key="10">
    <source>
        <dbReference type="ARBA" id="ARBA00054632"/>
    </source>
</evidence>
<feature type="domain" description="Major facilitator superfamily (MFS) profile" evidence="13">
    <location>
        <begin position="22"/>
        <end position="444"/>
    </location>
</feature>
<dbReference type="SUPFAM" id="SSF103473">
    <property type="entry name" value="MFS general substrate transporter"/>
    <property type="match status" value="1"/>
</dbReference>
<feature type="transmembrane region" description="Helical" evidence="12">
    <location>
        <begin position="22"/>
        <end position="46"/>
    </location>
</feature>
<feature type="transmembrane region" description="Helical" evidence="12">
    <location>
        <begin position="420"/>
        <end position="440"/>
    </location>
</feature>
<protein>
    <recommendedName>
        <fullName evidence="11">Putative inorganic phosphate cotransporter</fullName>
    </recommendedName>
</protein>
<dbReference type="GeneID" id="114332091"/>
<evidence type="ECO:0000256" key="2">
    <source>
        <dbReference type="ARBA" id="ARBA00008586"/>
    </source>
</evidence>
<reference evidence="14" key="2">
    <citation type="submission" date="2025-05" db="UniProtKB">
        <authorList>
            <consortium name="EnsemblMetazoa"/>
        </authorList>
    </citation>
    <scope>IDENTIFICATION</scope>
</reference>
<dbReference type="FunCoup" id="A0A6P7FN85">
    <property type="interactions" value="118"/>
</dbReference>
<gene>
    <name evidence="16" type="primary">LOC114332091</name>
</gene>
<dbReference type="Proteomes" id="UP001652700">
    <property type="component" value="Unplaced"/>
</dbReference>
<evidence type="ECO:0000256" key="9">
    <source>
        <dbReference type="ARBA" id="ARBA00023201"/>
    </source>
</evidence>
<proteinExistence type="inferred from homology"/>
<feature type="transmembrane region" description="Helical" evidence="12">
    <location>
        <begin position="350"/>
        <end position="372"/>
    </location>
</feature>
<keyword evidence="3" id="KW-0813">Transport</keyword>
<dbReference type="FunFam" id="1.20.1250.20:FF:000003">
    <property type="entry name" value="Solute carrier family 17 member 3"/>
    <property type="match status" value="1"/>
</dbReference>
<dbReference type="GO" id="GO:0006820">
    <property type="term" value="P:monoatomic anion transport"/>
    <property type="evidence" value="ECO:0007669"/>
    <property type="project" value="TreeGrafter"/>
</dbReference>
<keyword evidence="4 12" id="KW-0812">Transmembrane</keyword>
<dbReference type="InterPro" id="IPR036259">
    <property type="entry name" value="MFS_trans_sf"/>
</dbReference>
<evidence type="ECO:0000313" key="15">
    <source>
        <dbReference type="Proteomes" id="UP001652700"/>
    </source>
</evidence>
<keyword evidence="7" id="KW-0915">Sodium</keyword>
<evidence type="ECO:0000256" key="4">
    <source>
        <dbReference type="ARBA" id="ARBA00022692"/>
    </source>
</evidence>
<feature type="transmembrane region" description="Helical" evidence="12">
    <location>
        <begin position="250"/>
        <end position="268"/>
    </location>
</feature>
<dbReference type="OrthoDB" id="2985014at2759"/>
<feature type="transmembrane region" description="Helical" evidence="12">
    <location>
        <begin position="324"/>
        <end position="344"/>
    </location>
</feature>
<evidence type="ECO:0000256" key="3">
    <source>
        <dbReference type="ARBA" id="ARBA00022448"/>
    </source>
</evidence>
<evidence type="ECO:0000259" key="13">
    <source>
        <dbReference type="PROSITE" id="PS50850"/>
    </source>
</evidence>
<evidence type="ECO:0000313" key="16">
    <source>
        <dbReference type="RefSeq" id="XP_028137601.1"/>
    </source>
</evidence>
<dbReference type="InterPro" id="IPR050382">
    <property type="entry name" value="MFS_Na/Anion_cotransporter"/>
</dbReference>
<keyword evidence="9" id="KW-0739">Sodium transport</keyword>
<dbReference type="Pfam" id="PF07690">
    <property type="entry name" value="MFS_1"/>
    <property type="match status" value="1"/>
</dbReference>
<dbReference type="RefSeq" id="XP_028137601.1">
    <property type="nucleotide sequence ID" value="XM_028281800.1"/>
</dbReference>
<comment type="function">
    <text evidence="10">May be an inorganic phosphate cotransporter.</text>
</comment>
<organism evidence="16">
    <name type="scientific">Diabrotica virgifera virgifera</name>
    <name type="common">western corn rootworm</name>
    <dbReference type="NCBI Taxonomy" id="50390"/>
    <lineage>
        <taxon>Eukaryota</taxon>
        <taxon>Metazoa</taxon>
        <taxon>Ecdysozoa</taxon>
        <taxon>Arthropoda</taxon>
        <taxon>Hexapoda</taxon>
        <taxon>Insecta</taxon>
        <taxon>Pterygota</taxon>
        <taxon>Neoptera</taxon>
        <taxon>Endopterygota</taxon>
        <taxon>Coleoptera</taxon>
        <taxon>Polyphaga</taxon>
        <taxon>Cucujiformia</taxon>
        <taxon>Chrysomeloidea</taxon>
        <taxon>Chrysomelidae</taxon>
        <taxon>Galerucinae</taxon>
        <taxon>Diabroticina</taxon>
        <taxon>Diabroticites</taxon>
        <taxon>Diabrotica</taxon>
    </lineage>
</organism>
<feature type="transmembrane region" description="Helical" evidence="12">
    <location>
        <begin position="384"/>
        <end position="408"/>
    </location>
</feature>
<keyword evidence="6 12" id="KW-1133">Transmembrane helix</keyword>
<dbReference type="KEGG" id="dvv:114332091"/>
<feature type="transmembrane region" description="Helical" evidence="12">
    <location>
        <begin position="288"/>
        <end position="312"/>
    </location>
</feature>
<dbReference type="PANTHER" id="PTHR11662:SF280">
    <property type="entry name" value="FI21844P1-RELATED"/>
    <property type="match status" value="1"/>
</dbReference>
<dbReference type="GO" id="GO:0015293">
    <property type="term" value="F:symporter activity"/>
    <property type="evidence" value="ECO:0007669"/>
    <property type="project" value="UniProtKB-KW"/>
</dbReference>
<dbReference type="GO" id="GO:0006814">
    <property type="term" value="P:sodium ion transport"/>
    <property type="evidence" value="ECO:0007669"/>
    <property type="project" value="UniProtKB-KW"/>
</dbReference>
<feature type="transmembrane region" description="Helical" evidence="12">
    <location>
        <begin position="66"/>
        <end position="83"/>
    </location>
</feature>
<dbReference type="InterPro" id="IPR011701">
    <property type="entry name" value="MFS"/>
</dbReference>
<keyword evidence="5" id="KW-0769">Symport</keyword>
<evidence type="ECO:0000256" key="8">
    <source>
        <dbReference type="ARBA" id="ARBA00023136"/>
    </source>
</evidence>
<evidence type="ECO:0000256" key="1">
    <source>
        <dbReference type="ARBA" id="ARBA00004141"/>
    </source>
</evidence>
<evidence type="ECO:0000256" key="6">
    <source>
        <dbReference type="ARBA" id="ARBA00022989"/>
    </source>
</evidence>
<dbReference type="InParanoid" id="A0A6P7FN85"/>
<feature type="transmembrane region" description="Helical" evidence="12">
    <location>
        <begin position="120"/>
        <end position="140"/>
    </location>
</feature>
<name>A0A6P7FN85_DIAVI</name>
<reference evidence="16" key="1">
    <citation type="submission" date="2025-04" db="UniProtKB">
        <authorList>
            <consortium name="RefSeq"/>
        </authorList>
    </citation>
    <scope>IDENTIFICATION</scope>
    <source>
        <tissue evidence="16">Whole insect</tissue>
    </source>
</reference>
<keyword evidence="9" id="KW-0406">Ion transport</keyword>
<evidence type="ECO:0000313" key="14">
    <source>
        <dbReference type="EnsemblMetazoa" id="XP_028137601.1"/>
    </source>
</evidence>